<evidence type="ECO:0000313" key="3">
    <source>
        <dbReference type="EMBL" id="MXO68425.1"/>
    </source>
</evidence>
<keyword evidence="4" id="KW-1185">Reference proteome</keyword>
<proteinExistence type="predicted"/>
<dbReference type="EMBL" id="WTYO01000002">
    <property type="protein sequence ID" value="MXO68425.1"/>
    <property type="molecule type" value="Genomic_DNA"/>
</dbReference>
<evidence type="ECO:0000256" key="1">
    <source>
        <dbReference type="SAM" id="MobiDB-lite"/>
    </source>
</evidence>
<dbReference type="Proteomes" id="UP000444401">
    <property type="component" value="Unassembled WGS sequence"/>
</dbReference>
<accession>A0ABW9UUZ6</accession>
<dbReference type="SUPFAM" id="SSF52980">
    <property type="entry name" value="Restriction endonuclease-like"/>
    <property type="match status" value="1"/>
</dbReference>
<dbReference type="InterPro" id="IPR014153">
    <property type="entry name" value="Ds_break_AddB"/>
</dbReference>
<protein>
    <submittedName>
        <fullName evidence="3">Double-strand break repair protein AddB</fullName>
    </submittedName>
</protein>
<evidence type="ECO:0000259" key="2">
    <source>
        <dbReference type="Pfam" id="PF12705"/>
    </source>
</evidence>
<dbReference type="InterPro" id="IPR011335">
    <property type="entry name" value="Restrct_endonuc-II-like"/>
</dbReference>
<dbReference type="RefSeq" id="WP_160733061.1">
    <property type="nucleotide sequence ID" value="NZ_WTYO01000002.1"/>
</dbReference>
<feature type="region of interest" description="Disordered" evidence="1">
    <location>
        <begin position="714"/>
        <end position="740"/>
    </location>
</feature>
<comment type="caution">
    <text evidence="3">The sequence shown here is derived from an EMBL/GenBank/DDBJ whole genome shotgun (WGS) entry which is preliminary data.</text>
</comment>
<dbReference type="SUPFAM" id="SSF52540">
    <property type="entry name" value="P-loop containing nucleoside triphosphate hydrolases"/>
    <property type="match status" value="1"/>
</dbReference>
<sequence>MADRPGPAVFSIAAHRGFADALVAGLVPRYGEDDLGLARLTLLLPSTRAVRTVTEAFIRHFGAEERGGMLMPRMAAVGDLDLDEAIGPLLDPLGANAIPPAVEPTRRWLTLAELLDRAMDALGRNPRPSPAGRLRLAREIGQTMDRLLVEGIAPDDLWGEPVMQALAEVAAHWSENTKLFYAVQAMWRAELEDLGMVDAATRRNMLFARAARQWRDAPPATPVVAAGVTSAAPELARMLRVISELPRGAVILPDLDLTLADEVWDELGRAGHADEAGASPFARDDAVTHPQYHLKLLLNRMGVARGEVRPWHRRGMGAAEPERSHAISSLFMPPQASTRWVDLPAEKRRMAGVRIMESANPEEEAQAIALLVRRALEGAERRIAVVTPDRGLAARVAAHLRRWNIEADDSAGRPLSQTAAGRFLLLLAEVMADDAAPVPLIAMLEHPLAGEPFGRAAWLDHARQLELELRGPRPAPALAALRERIGRLARRTAGIGDWWQVVEAALAPLFVRDVAAGDGAESEAPARPLGGHVDLLARAAEAICGDPLWAGADGRALSAFVDDLRLHGSEAGPALAPGDLPAVLREAMDQVAVRPPYGGHPRVAIYGLLESRMARADLVICGGLNEGVWPPRPAPNPLLAPPVMRALGVPGADFRIGLSAHDLAAALGAPEVVLSRAARDEGGPAIPSRFLLRVKALLGDRLLESHRESAAVDLARAIDDTPSQPPVYPRPEPRPDASQRQVDIAVTALDRLLGDPYQFYAREILALRSLDPLDADPSAAWQGTAAHAILERWHRARADDPRVRLAPIADDVLEEMNMHPLMRGLWRPRLLAALEWVERAIGEDGARQAIAIERKGEMTVEGVRIHGRADRIDRLADGTLAIVDYKTGKPPGWKMVEQGFALQLGLIGMMARAGGIADVEGEPVAFEYWSLAKNRAGGFGYVETPLRVGSKRTGIEPDRFLPLTEAKLREAIGDYIRGDAPFTARKNPDYPGYADYDQLMRLDEWQARVDDDPAGDGR</sequence>
<organism evidence="3 4">
    <name type="scientific">Pelagerythrobacter marinus</name>
    <dbReference type="NCBI Taxonomy" id="538382"/>
    <lineage>
        <taxon>Bacteria</taxon>
        <taxon>Pseudomonadati</taxon>
        <taxon>Pseudomonadota</taxon>
        <taxon>Alphaproteobacteria</taxon>
        <taxon>Sphingomonadales</taxon>
        <taxon>Erythrobacteraceae</taxon>
        <taxon>Pelagerythrobacter</taxon>
    </lineage>
</organism>
<name>A0ABW9UUZ6_9SPHN</name>
<dbReference type="Gene3D" id="3.90.320.10">
    <property type="match status" value="1"/>
</dbReference>
<dbReference type="InterPro" id="IPR038726">
    <property type="entry name" value="PDDEXK_AddAB-type"/>
</dbReference>
<reference evidence="3 4" key="1">
    <citation type="submission" date="2019-12" db="EMBL/GenBank/DDBJ databases">
        <title>Genomic-based taxomic classification of the family Erythrobacteraceae.</title>
        <authorList>
            <person name="Xu L."/>
        </authorList>
    </citation>
    <scope>NUCLEOTIDE SEQUENCE [LARGE SCALE GENOMIC DNA]</scope>
    <source>
        <strain evidence="3 4">H32</strain>
    </source>
</reference>
<dbReference type="InterPro" id="IPR011604">
    <property type="entry name" value="PDDEXK-like_dom_sf"/>
</dbReference>
<dbReference type="InterPro" id="IPR027417">
    <property type="entry name" value="P-loop_NTPase"/>
</dbReference>
<gene>
    <name evidence="3" type="primary">addB</name>
    <name evidence="3" type="ORF">GRI72_06255</name>
</gene>
<dbReference type="Pfam" id="PF12705">
    <property type="entry name" value="PDDEXK_1"/>
    <property type="match status" value="1"/>
</dbReference>
<feature type="domain" description="PD-(D/E)XK endonuclease-like" evidence="2">
    <location>
        <begin position="745"/>
        <end position="982"/>
    </location>
</feature>
<dbReference type="NCBIfam" id="TIGR02786">
    <property type="entry name" value="addB_alphas"/>
    <property type="match status" value="1"/>
</dbReference>
<evidence type="ECO:0000313" key="4">
    <source>
        <dbReference type="Proteomes" id="UP000444401"/>
    </source>
</evidence>